<feature type="active site" evidence="11">
    <location>
        <position position="142"/>
    </location>
</feature>
<evidence type="ECO:0000256" key="9">
    <source>
        <dbReference type="ARBA" id="ARBA00023163"/>
    </source>
</evidence>
<accession>A0ABD3SGZ7</accession>
<dbReference type="Pfam" id="PF00789">
    <property type="entry name" value="UBX"/>
    <property type="match status" value="1"/>
</dbReference>
<keyword evidence="9" id="KW-0804">Transcription</keyword>
<dbReference type="PROSITE" id="PS50957">
    <property type="entry name" value="JOSEPHIN"/>
    <property type="match status" value="1"/>
</dbReference>
<dbReference type="InterPro" id="IPR029071">
    <property type="entry name" value="Ubiquitin-like_domsf"/>
</dbReference>
<keyword evidence="16" id="KW-1185">Reference proteome</keyword>
<feature type="region of interest" description="Disordered" evidence="12">
    <location>
        <begin position="218"/>
        <end position="239"/>
    </location>
</feature>
<keyword evidence="6 11" id="KW-0378">Hydrolase</keyword>
<dbReference type="PRINTS" id="PR01233">
    <property type="entry name" value="JOSEPHIN"/>
</dbReference>
<dbReference type="PROSITE" id="PS50033">
    <property type="entry name" value="UBX"/>
    <property type="match status" value="1"/>
</dbReference>
<dbReference type="PANTHER" id="PTHR14159:SF0">
    <property type="entry name" value="ATAXIN-3-RELATED"/>
    <property type="match status" value="1"/>
</dbReference>
<dbReference type="InterPro" id="IPR001012">
    <property type="entry name" value="UBX_dom"/>
</dbReference>
<dbReference type="GO" id="GO:0005634">
    <property type="term" value="C:nucleus"/>
    <property type="evidence" value="ECO:0007669"/>
    <property type="project" value="UniProtKB-SubCell"/>
</dbReference>
<dbReference type="SMART" id="SM00166">
    <property type="entry name" value="UBX"/>
    <property type="match status" value="1"/>
</dbReference>
<dbReference type="AlphaFoldDB" id="A0ABD3SGZ7"/>
<evidence type="ECO:0000259" key="13">
    <source>
        <dbReference type="PROSITE" id="PS50033"/>
    </source>
</evidence>
<keyword evidence="8" id="KW-0805">Transcription regulation</keyword>
<comment type="caution">
    <text evidence="15">The sequence shown here is derived from an EMBL/GenBank/DDBJ whole genome shotgun (WGS) entry which is preliminary data.</text>
</comment>
<evidence type="ECO:0000256" key="3">
    <source>
        <dbReference type="ARBA" id="ARBA00012759"/>
    </source>
</evidence>
<organism evidence="15 16">
    <name type="scientific">Cyclostephanos tholiformis</name>
    <dbReference type="NCBI Taxonomy" id="382380"/>
    <lineage>
        <taxon>Eukaryota</taxon>
        <taxon>Sar</taxon>
        <taxon>Stramenopiles</taxon>
        <taxon>Ochrophyta</taxon>
        <taxon>Bacillariophyta</taxon>
        <taxon>Coscinodiscophyceae</taxon>
        <taxon>Thalassiosirophycidae</taxon>
        <taxon>Stephanodiscales</taxon>
        <taxon>Stephanodiscaceae</taxon>
        <taxon>Cyclostephanos</taxon>
    </lineage>
</organism>
<feature type="domain" description="Josephin" evidence="14">
    <location>
        <begin position="6"/>
        <end position="188"/>
    </location>
</feature>
<keyword evidence="10" id="KW-0539">Nucleus</keyword>
<evidence type="ECO:0000313" key="16">
    <source>
        <dbReference type="Proteomes" id="UP001530377"/>
    </source>
</evidence>
<dbReference type="GO" id="GO:0006508">
    <property type="term" value="P:proteolysis"/>
    <property type="evidence" value="ECO:0007669"/>
    <property type="project" value="UniProtKB-KW"/>
</dbReference>
<dbReference type="Proteomes" id="UP001530377">
    <property type="component" value="Unassembled WGS sequence"/>
</dbReference>
<reference evidence="15 16" key="1">
    <citation type="submission" date="2024-10" db="EMBL/GenBank/DDBJ databases">
        <title>Updated reference genomes for cyclostephanoid diatoms.</title>
        <authorList>
            <person name="Roberts W.R."/>
            <person name="Alverson A.J."/>
        </authorList>
    </citation>
    <scope>NUCLEOTIDE SEQUENCE [LARGE SCALE GENOMIC DNA]</scope>
    <source>
        <strain evidence="15 16">AJA228-03</strain>
    </source>
</reference>
<protein>
    <recommendedName>
        <fullName evidence="3">ubiquitinyl hydrolase 1</fullName>
        <ecNumber evidence="3">3.4.19.12</ecNumber>
    </recommendedName>
</protein>
<dbReference type="SUPFAM" id="SSF54236">
    <property type="entry name" value="Ubiquitin-like"/>
    <property type="match status" value="1"/>
</dbReference>
<dbReference type="CDD" id="cd01767">
    <property type="entry name" value="UBX"/>
    <property type="match status" value="1"/>
</dbReference>
<evidence type="ECO:0000256" key="5">
    <source>
        <dbReference type="ARBA" id="ARBA00022786"/>
    </source>
</evidence>
<dbReference type="GO" id="GO:0004843">
    <property type="term" value="F:cysteine-type deubiquitinase activity"/>
    <property type="evidence" value="ECO:0007669"/>
    <property type="project" value="UniProtKB-EC"/>
</dbReference>
<dbReference type="EMBL" id="JALLPB020000033">
    <property type="protein sequence ID" value="KAL3823638.1"/>
    <property type="molecule type" value="Genomic_DNA"/>
</dbReference>
<proteinExistence type="predicted"/>
<evidence type="ECO:0000256" key="1">
    <source>
        <dbReference type="ARBA" id="ARBA00000707"/>
    </source>
</evidence>
<dbReference type="InterPro" id="IPR006155">
    <property type="entry name" value="Josephin"/>
</dbReference>
<sequence>MIATQQHWIYHERQEAQLCGQHALNNLVQQHAFSPGDLAEIAFQLDEMELHYMAQNNEGGVSSKDYLKRMAEGSGNVDESGNFSIEVLRSALLSRFNLALPHLKQQGVGDKNDVTELDGFICNRASHWFAIRKINGRFYNLDSTIERPEIISHFNLAVEMEALQSAGFSVFCVVDSLPPPCSSEAMMDLGLPQYWWNEEDLISGKSHVTTRADNSWTKVGSGRRLDGKQPAGGNCGDSKHVSEMTEEEMLQAALAASMEQSIPSSYDRDYELTEEPAEGAPGAVKIQFRLPDGTRAVRRFNSSDPVGVIYAFVANKCSEQSIELRAGFPPKDICTQKRFTIAESNLAGEMVHGRYA</sequence>
<dbReference type="InterPro" id="IPR033865">
    <property type="entry name" value="Ataxin-3"/>
</dbReference>
<dbReference type="PANTHER" id="PTHR14159">
    <property type="entry name" value="ATAXIN-3-RELATED"/>
    <property type="match status" value="1"/>
</dbReference>
<evidence type="ECO:0000256" key="12">
    <source>
        <dbReference type="SAM" id="MobiDB-lite"/>
    </source>
</evidence>
<dbReference type="EC" id="3.4.19.12" evidence="3"/>
<evidence type="ECO:0000256" key="8">
    <source>
        <dbReference type="ARBA" id="ARBA00023015"/>
    </source>
</evidence>
<keyword evidence="7" id="KW-0788">Thiol protease</keyword>
<evidence type="ECO:0000256" key="2">
    <source>
        <dbReference type="ARBA" id="ARBA00004123"/>
    </source>
</evidence>
<keyword evidence="5" id="KW-0833">Ubl conjugation pathway</keyword>
<keyword evidence="4" id="KW-0645">Protease</keyword>
<name>A0ABD3SGZ7_9STRA</name>
<evidence type="ECO:0000256" key="11">
    <source>
        <dbReference type="PROSITE-ProRule" id="PRU00331"/>
    </source>
</evidence>
<comment type="subcellular location">
    <subcellularLocation>
        <location evidence="2">Nucleus</location>
    </subcellularLocation>
</comment>
<dbReference type="SMART" id="SM01246">
    <property type="entry name" value="Josephin"/>
    <property type="match status" value="1"/>
</dbReference>
<feature type="active site" evidence="11">
    <location>
        <position position="127"/>
    </location>
</feature>
<evidence type="ECO:0000256" key="10">
    <source>
        <dbReference type="ARBA" id="ARBA00023242"/>
    </source>
</evidence>
<evidence type="ECO:0000256" key="7">
    <source>
        <dbReference type="ARBA" id="ARBA00022807"/>
    </source>
</evidence>
<dbReference type="Gene3D" id="3.90.70.40">
    <property type="match status" value="1"/>
</dbReference>
<dbReference type="Pfam" id="PF02099">
    <property type="entry name" value="Josephin"/>
    <property type="match status" value="1"/>
</dbReference>
<comment type="catalytic activity">
    <reaction evidence="1">
        <text>Thiol-dependent hydrolysis of ester, thioester, amide, peptide and isopeptide bonds formed by the C-terminal Gly of ubiquitin (a 76-residue protein attached to proteins as an intracellular targeting signal).</text>
        <dbReference type="EC" id="3.4.19.12"/>
    </reaction>
</comment>
<evidence type="ECO:0000256" key="6">
    <source>
        <dbReference type="ARBA" id="ARBA00022801"/>
    </source>
</evidence>
<feature type="domain" description="UBX" evidence="13">
    <location>
        <begin position="279"/>
        <end position="331"/>
    </location>
</feature>
<evidence type="ECO:0000259" key="14">
    <source>
        <dbReference type="PROSITE" id="PS50957"/>
    </source>
</evidence>
<evidence type="ECO:0000256" key="4">
    <source>
        <dbReference type="ARBA" id="ARBA00022670"/>
    </source>
</evidence>
<gene>
    <name evidence="15" type="ORF">ACHAXA_005619</name>
</gene>
<feature type="active site" evidence="11">
    <location>
        <position position="19"/>
    </location>
</feature>
<evidence type="ECO:0000313" key="15">
    <source>
        <dbReference type="EMBL" id="KAL3823638.1"/>
    </source>
</evidence>
<dbReference type="Gene3D" id="3.10.20.90">
    <property type="entry name" value="Phosphatidylinositol 3-kinase Catalytic Subunit, Chain A, domain 1"/>
    <property type="match status" value="1"/>
</dbReference>
<dbReference type="Gene3D" id="1.10.287.10">
    <property type="entry name" value="S15/NS1, RNA-binding"/>
    <property type="match status" value="1"/>
</dbReference>